<keyword evidence="8" id="KW-0539">Nucleus</keyword>
<comment type="caution">
    <text evidence="18">The sequence shown here is derived from an EMBL/GenBank/DDBJ whole genome shotgun (WGS) entry which is preliminary data.</text>
</comment>
<evidence type="ECO:0000256" key="13">
    <source>
        <dbReference type="ARBA" id="ARBA00075516"/>
    </source>
</evidence>
<evidence type="ECO:0000313" key="19">
    <source>
        <dbReference type="Proteomes" id="UP000215902"/>
    </source>
</evidence>
<proteinExistence type="inferred from homology"/>
<dbReference type="Proteomes" id="UP000215902">
    <property type="component" value="Unassembled WGS sequence"/>
</dbReference>
<feature type="compositionally biased region" description="Basic and acidic residues" evidence="15">
    <location>
        <begin position="248"/>
        <end position="259"/>
    </location>
</feature>
<dbReference type="InterPro" id="IPR013216">
    <property type="entry name" value="Methyltransf_11"/>
</dbReference>
<keyword evidence="5" id="KW-0489">Methyltransferase</keyword>
<keyword evidence="4" id="KW-0963">Cytoplasm</keyword>
<gene>
    <name evidence="18" type="ORF">BOX15_Mlig001166g1</name>
</gene>
<dbReference type="STRING" id="282301.A0A267FF34"/>
<evidence type="ECO:0000256" key="9">
    <source>
        <dbReference type="ARBA" id="ARBA00050374"/>
    </source>
</evidence>
<dbReference type="OrthoDB" id="2877at2759"/>
<evidence type="ECO:0000256" key="6">
    <source>
        <dbReference type="ARBA" id="ARBA00022679"/>
    </source>
</evidence>
<comment type="subcellular location">
    <subcellularLocation>
        <location evidence="2">Cytoplasm</location>
    </subcellularLocation>
    <subcellularLocation>
        <location evidence="1">Nucleus</location>
    </subcellularLocation>
</comment>
<protein>
    <recommendedName>
        <fullName evidence="12">18S rRNA (guanine-N(7))-methyltransferase</fullName>
    </recommendedName>
    <alternativeName>
        <fullName evidence="14">Bud site selection protein 23 homolog</fullName>
    </alternativeName>
    <alternativeName>
        <fullName evidence="13">rRNA methyltransferase and ribosome maturation factor</fullName>
    </alternativeName>
</protein>
<feature type="domain" description="18S rRNA (guanine(1575)-N(7))-methyltransferase Bud23 C-terminal" evidence="17">
    <location>
        <begin position="232"/>
        <end position="276"/>
    </location>
</feature>
<dbReference type="SUPFAM" id="SSF53335">
    <property type="entry name" value="S-adenosyl-L-methionine-dependent methyltransferases"/>
    <property type="match status" value="1"/>
</dbReference>
<dbReference type="PANTHER" id="PTHR12734:SF0">
    <property type="entry name" value="18S RRNA (GUANINE-N(7))-METHYLTRANSFERASE-RELATED"/>
    <property type="match status" value="1"/>
</dbReference>
<comment type="function">
    <text evidence="10">S-adenosyl-L-methionine-dependent methyltransferase that specifically methylates the N(7) position of a guanine in 18S rRNA. Requires the methyltransferase adapter protein TRM112 for full rRNA methyltransferase activity. Involved in the pre-rRNA processing steps leading to small-subunit rRNA production independently of its RNA-modifying catalytic activity. Important for biogenesis end export of the 40S ribosomal subunit independent on its methyltransferase activity. Locus-specific steroid receptor coactivator. Potentiates transactivation by glucocorticoid (NR3C1), mineralocorticoid (NR3C2), androgen (AR) and progesterone (PGR) receptors. Required for the maintenance of open chromatin at the TSC22D3/GILZ locus to facilitate NR3C1 loading on the response elements. Required for maintenance of dimethylation on histone H3 'Lys-79' (H3K79me2), although direct histone methyltransferase activity is not observed in vitro.</text>
</comment>
<evidence type="ECO:0000256" key="11">
    <source>
        <dbReference type="ARBA" id="ARBA00064164"/>
    </source>
</evidence>
<dbReference type="InterPro" id="IPR029063">
    <property type="entry name" value="SAM-dependent_MTases_sf"/>
</dbReference>
<dbReference type="GO" id="GO:0005737">
    <property type="term" value="C:cytoplasm"/>
    <property type="evidence" value="ECO:0007669"/>
    <property type="project" value="UniProtKB-SubCell"/>
</dbReference>
<dbReference type="InterPro" id="IPR022238">
    <property type="entry name" value="Bud23_C"/>
</dbReference>
<dbReference type="InterPro" id="IPR039769">
    <property type="entry name" value="Bud23-like"/>
</dbReference>
<evidence type="ECO:0000256" key="12">
    <source>
        <dbReference type="ARBA" id="ARBA00074415"/>
    </source>
</evidence>
<dbReference type="Pfam" id="PF08241">
    <property type="entry name" value="Methyltransf_11"/>
    <property type="match status" value="1"/>
</dbReference>
<evidence type="ECO:0000259" key="17">
    <source>
        <dbReference type="Pfam" id="PF12589"/>
    </source>
</evidence>
<reference evidence="18 19" key="1">
    <citation type="submission" date="2017-06" db="EMBL/GenBank/DDBJ databases">
        <title>A platform for efficient transgenesis in Macrostomum lignano, a flatworm model organism for stem cell research.</title>
        <authorList>
            <person name="Berezikov E."/>
        </authorList>
    </citation>
    <scope>NUCLEOTIDE SEQUENCE [LARGE SCALE GENOMIC DNA]</scope>
    <source>
        <strain evidence="18">DV1</strain>
        <tissue evidence="18">Whole organism</tissue>
    </source>
</reference>
<dbReference type="GO" id="GO:0016435">
    <property type="term" value="F:rRNA (guanine) methyltransferase activity"/>
    <property type="evidence" value="ECO:0007669"/>
    <property type="project" value="InterPro"/>
</dbReference>
<organism evidence="18 19">
    <name type="scientific">Macrostomum lignano</name>
    <dbReference type="NCBI Taxonomy" id="282301"/>
    <lineage>
        <taxon>Eukaryota</taxon>
        <taxon>Metazoa</taxon>
        <taxon>Spiralia</taxon>
        <taxon>Lophotrochozoa</taxon>
        <taxon>Platyhelminthes</taxon>
        <taxon>Rhabditophora</taxon>
        <taxon>Macrostomorpha</taxon>
        <taxon>Macrostomida</taxon>
        <taxon>Macrostomidae</taxon>
        <taxon>Macrostomum</taxon>
    </lineage>
</organism>
<evidence type="ECO:0000256" key="4">
    <source>
        <dbReference type="ARBA" id="ARBA00022490"/>
    </source>
</evidence>
<dbReference type="Pfam" id="PF12589">
    <property type="entry name" value="WBS_methylT"/>
    <property type="match status" value="1"/>
</dbReference>
<evidence type="ECO:0000256" key="10">
    <source>
        <dbReference type="ARBA" id="ARBA00059355"/>
    </source>
</evidence>
<evidence type="ECO:0000256" key="15">
    <source>
        <dbReference type="SAM" id="MobiDB-lite"/>
    </source>
</evidence>
<dbReference type="AlphaFoldDB" id="A0A267FF34"/>
<dbReference type="GO" id="GO:0005730">
    <property type="term" value="C:nucleolus"/>
    <property type="evidence" value="ECO:0007669"/>
    <property type="project" value="TreeGrafter"/>
</dbReference>
<evidence type="ECO:0000259" key="16">
    <source>
        <dbReference type="Pfam" id="PF08241"/>
    </source>
</evidence>
<evidence type="ECO:0000256" key="1">
    <source>
        <dbReference type="ARBA" id="ARBA00004123"/>
    </source>
</evidence>
<comment type="subunit">
    <text evidence="11">Heterodimer with TRMT112; this heterodimerization is necessary for the metabolic stability and activity of the catalytic subunit BUD23. Interacts with GRIP1.</text>
</comment>
<evidence type="ECO:0000256" key="7">
    <source>
        <dbReference type="ARBA" id="ARBA00022691"/>
    </source>
</evidence>
<feature type="region of interest" description="Disordered" evidence="15">
    <location>
        <begin position="218"/>
        <end position="278"/>
    </location>
</feature>
<evidence type="ECO:0000256" key="2">
    <source>
        <dbReference type="ARBA" id="ARBA00004496"/>
    </source>
</evidence>
<keyword evidence="19" id="KW-1185">Reference proteome</keyword>
<keyword evidence="7" id="KW-0949">S-adenosyl-L-methionine</keyword>
<dbReference type="EMBL" id="NIVC01001153">
    <property type="protein sequence ID" value="PAA71602.1"/>
    <property type="molecule type" value="Genomic_DNA"/>
</dbReference>
<dbReference type="PANTHER" id="PTHR12734">
    <property type="entry name" value="METHYLTRANSFERASE-RELATED"/>
    <property type="match status" value="1"/>
</dbReference>
<evidence type="ECO:0000256" key="8">
    <source>
        <dbReference type="ARBA" id="ARBA00023242"/>
    </source>
</evidence>
<dbReference type="CDD" id="cd02440">
    <property type="entry name" value="AdoMet_MTases"/>
    <property type="match status" value="1"/>
</dbReference>
<name>A0A267FF34_9PLAT</name>
<dbReference type="GO" id="GO:0070476">
    <property type="term" value="P:rRNA (guanine-N7)-methylation"/>
    <property type="evidence" value="ECO:0007669"/>
    <property type="project" value="InterPro"/>
</dbReference>
<evidence type="ECO:0000313" key="18">
    <source>
        <dbReference type="EMBL" id="PAA71602.1"/>
    </source>
</evidence>
<comment type="catalytic activity">
    <reaction evidence="9">
        <text>a guanosine in 18S rRNA + S-adenosyl-L-methionine = an N(7)-methylguanosine in 18S rRNA + S-adenosyl-L-homocysteine</text>
        <dbReference type="Rhea" id="RHEA:54584"/>
        <dbReference type="Rhea" id="RHEA-COMP:13937"/>
        <dbReference type="Rhea" id="RHEA-COMP:13938"/>
        <dbReference type="ChEBI" id="CHEBI:57856"/>
        <dbReference type="ChEBI" id="CHEBI:59789"/>
        <dbReference type="ChEBI" id="CHEBI:74269"/>
        <dbReference type="ChEBI" id="CHEBI:74480"/>
    </reaction>
</comment>
<feature type="non-terminal residue" evidence="18">
    <location>
        <position position="1"/>
    </location>
</feature>
<dbReference type="FunFam" id="3.40.50.150:FF:000017">
    <property type="entry name" value="probable 18S rRNA (Guanine-N(7))-methyltransferase"/>
    <property type="match status" value="1"/>
</dbReference>
<feature type="domain" description="Methyltransferase type 11" evidence="16">
    <location>
        <begin position="65"/>
        <end position="140"/>
    </location>
</feature>
<evidence type="ECO:0000256" key="14">
    <source>
        <dbReference type="ARBA" id="ARBA00081208"/>
    </source>
</evidence>
<dbReference type="Gene3D" id="3.40.50.150">
    <property type="entry name" value="Vaccinia Virus protein VP39"/>
    <property type="match status" value="1"/>
</dbReference>
<comment type="similarity">
    <text evidence="3">Belongs to the class I-like SAM-binding methyltransferase superfamily. BUD23/WBSCR22 family.</text>
</comment>
<evidence type="ECO:0000256" key="3">
    <source>
        <dbReference type="ARBA" id="ARBA00005547"/>
    </source>
</evidence>
<evidence type="ECO:0000256" key="5">
    <source>
        <dbReference type="ARBA" id="ARBA00022603"/>
    </source>
</evidence>
<sequence length="278" mass="30680">KISICTMASRPESSLPPELYYDDKEAKKYTQNSRIIQIQSEMSERAIELLSLPEDPTIRSSLLVLDVGCGSGISGAALTEAGLNWFGVDISSSMLEIALENEVEGGLARCDIGHGLPFRAGCFDAVVSVSALQWLAYSDRSTANPIRRQRAFFTSLYACMSVGARAVLQFYPADELQLQLLLNSAMSCGFTGGLVTDYPESAKARKHFLVLDTAGTRPMPAAQDEAGGRHSTKQQQPMRKGSKAWIMRKKEQYRRKNPDSKALPSDSKYTGRKRKPRF</sequence>
<accession>A0A267FF34</accession>
<keyword evidence="6" id="KW-0808">Transferase</keyword>